<proteinExistence type="predicted"/>
<comment type="caution">
    <text evidence="4">The sequence shown here is derived from an EMBL/GenBank/DDBJ whole genome shotgun (WGS) entry which is preliminary data.</text>
</comment>
<evidence type="ECO:0000313" key="5">
    <source>
        <dbReference type="Proteomes" id="UP001642360"/>
    </source>
</evidence>
<name>A0ABC8SSZ0_9AQUA</name>
<dbReference type="EMBL" id="CAUOFW020003158">
    <property type="protein sequence ID" value="CAK9158319.1"/>
    <property type="molecule type" value="Genomic_DNA"/>
</dbReference>
<dbReference type="InterPro" id="IPR005512">
    <property type="entry name" value="PRONE_dom"/>
</dbReference>
<evidence type="ECO:0000259" key="3">
    <source>
        <dbReference type="PROSITE" id="PS51334"/>
    </source>
</evidence>
<accession>A0ABC8SSZ0</accession>
<dbReference type="AlphaFoldDB" id="A0ABC8SSZ0"/>
<evidence type="ECO:0000256" key="2">
    <source>
        <dbReference type="PROSITE-ProRule" id="PRU00663"/>
    </source>
</evidence>
<feature type="domain" description="PRONE" evidence="3">
    <location>
        <begin position="1"/>
        <end position="106"/>
    </location>
</feature>
<evidence type="ECO:0000313" key="4">
    <source>
        <dbReference type="EMBL" id="CAK9158319.1"/>
    </source>
</evidence>
<dbReference type="Pfam" id="PF03759">
    <property type="entry name" value="PRONE"/>
    <property type="match status" value="1"/>
</dbReference>
<dbReference type="PANTHER" id="PTHR33101:SF6">
    <property type="entry name" value="ROP GUANINE NUCLEOTIDE EXCHANGE FACTOR 1"/>
    <property type="match status" value="1"/>
</dbReference>
<gene>
    <name evidence="4" type="ORF">ILEXP_LOCUS26945</name>
</gene>
<dbReference type="Proteomes" id="UP001642360">
    <property type="component" value="Unassembled WGS sequence"/>
</dbReference>
<dbReference type="GO" id="GO:0005085">
    <property type="term" value="F:guanyl-nucleotide exchange factor activity"/>
    <property type="evidence" value="ECO:0007669"/>
    <property type="project" value="UniProtKB-UniRule"/>
</dbReference>
<dbReference type="PROSITE" id="PS51334">
    <property type="entry name" value="PRONE"/>
    <property type="match status" value="1"/>
</dbReference>
<organism evidence="4 5">
    <name type="scientific">Ilex paraguariensis</name>
    <name type="common">yerba mate</name>
    <dbReference type="NCBI Taxonomy" id="185542"/>
    <lineage>
        <taxon>Eukaryota</taxon>
        <taxon>Viridiplantae</taxon>
        <taxon>Streptophyta</taxon>
        <taxon>Embryophyta</taxon>
        <taxon>Tracheophyta</taxon>
        <taxon>Spermatophyta</taxon>
        <taxon>Magnoliopsida</taxon>
        <taxon>eudicotyledons</taxon>
        <taxon>Gunneridae</taxon>
        <taxon>Pentapetalae</taxon>
        <taxon>asterids</taxon>
        <taxon>campanulids</taxon>
        <taxon>Aquifoliales</taxon>
        <taxon>Aquifoliaceae</taxon>
        <taxon>Ilex</taxon>
    </lineage>
</organism>
<protein>
    <recommendedName>
        <fullName evidence="3">PRONE domain-containing protein</fullName>
    </recommendedName>
</protein>
<evidence type="ECO:0000256" key="1">
    <source>
        <dbReference type="ARBA" id="ARBA00022658"/>
    </source>
</evidence>
<keyword evidence="1 2" id="KW-0344">Guanine-nucleotide releasing factor</keyword>
<sequence>MSCVYTRDVILLEMPLSLRGYGGCASGTTDEGNVEEKWWLPNPKVPPKGLSVDARKRLQQCRDCTNQILKAALAINSNVLAEMEIPNAYLETLPKVWVSMLGLQML</sequence>
<dbReference type="PANTHER" id="PTHR33101">
    <property type="entry name" value="ROP GUANINE NUCLEOTIDE EXCHANGE FACTOR 1"/>
    <property type="match status" value="1"/>
</dbReference>
<dbReference type="Gene3D" id="1.20.58.2010">
    <property type="entry name" value="PRONE domain, subdomain 1"/>
    <property type="match status" value="1"/>
</dbReference>
<dbReference type="InterPro" id="IPR038937">
    <property type="entry name" value="RopGEF"/>
</dbReference>
<reference evidence="4 5" key="1">
    <citation type="submission" date="2024-02" db="EMBL/GenBank/DDBJ databases">
        <authorList>
            <person name="Vignale AGUSTIN F."/>
            <person name="Sosa J E."/>
            <person name="Modenutti C."/>
        </authorList>
    </citation>
    <scope>NUCLEOTIDE SEQUENCE [LARGE SCALE GENOMIC DNA]</scope>
</reference>
<keyword evidence="5" id="KW-1185">Reference proteome</keyword>